<gene>
    <name evidence="1" type="ORF">H9763_06210</name>
</gene>
<organism evidence="1 2">
    <name type="scientific">Candidatus Eisenbergiella merdigallinarum</name>
    <dbReference type="NCBI Taxonomy" id="2838552"/>
    <lineage>
        <taxon>Bacteria</taxon>
        <taxon>Bacillati</taxon>
        <taxon>Bacillota</taxon>
        <taxon>Clostridia</taxon>
        <taxon>Lachnospirales</taxon>
        <taxon>Lachnospiraceae</taxon>
        <taxon>Eisenbergiella</taxon>
    </lineage>
</organism>
<dbReference type="Gene3D" id="3.30.460.10">
    <property type="entry name" value="Beta Polymerase, domain 2"/>
    <property type="match status" value="1"/>
</dbReference>
<dbReference type="AlphaFoldDB" id="A0A9D2MRS3"/>
<proteinExistence type="predicted"/>
<dbReference type="Proteomes" id="UP000886883">
    <property type="component" value="Unassembled WGS sequence"/>
</dbReference>
<comment type="caution">
    <text evidence="1">The sequence shown here is derived from an EMBL/GenBank/DDBJ whole genome shotgun (WGS) entry which is preliminary data.</text>
</comment>
<protein>
    <submittedName>
        <fullName evidence="1">Nucleotidyltransferase domain-containing protein</fullName>
    </submittedName>
</protein>
<dbReference type="CDD" id="cd05403">
    <property type="entry name" value="NT_KNTase_like"/>
    <property type="match status" value="1"/>
</dbReference>
<dbReference type="SUPFAM" id="SSF81301">
    <property type="entry name" value="Nucleotidyltransferase"/>
    <property type="match status" value="1"/>
</dbReference>
<reference evidence="1" key="2">
    <citation type="submission" date="2021-04" db="EMBL/GenBank/DDBJ databases">
        <authorList>
            <person name="Gilroy R."/>
        </authorList>
    </citation>
    <scope>NUCLEOTIDE SEQUENCE</scope>
    <source>
        <strain evidence="1">USAMLcec3-2134</strain>
    </source>
</reference>
<evidence type="ECO:0000313" key="1">
    <source>
        <dbReference type="EMBL" id="HJB91047.1"/>
    </source>
</evidence>
<reference evidence="1" key="1">
    <citation type="journal article" date="2021" name="PeerJ">
        <title>Extensive microbial diversity within the chicken gut microbiome revealed by metagenomics and culture.</title>
        <authorList>
            <person name="Gilroy R."/>
            <person name="Ravi A."/>
            <person name="Getino M."/>
            <person name="Pursley I."/>
            <person name="Horton D.L."/>
            <person name="Alikhan N.F."/>
            <person name="Baker D."/>
            <person name="Gharbi K."/>
            <person name="Hall N."/>
            <person name="Watson M."/>
            <person name="Adriaenssens E.M."/>
            <person name="Foster-Nyarko E."/>
            <person name="Jarju S."/>
            <person name="Secka A."/>
            <person name="Antonio M."/>
            <person name="Oren A."/>
            <person name="Chaudhuri R.R."/>
            <person name="La Ragione R."/>
            <person name="Hildebrand F."/>
            <person name="Pallen M.J."/>
        </authorList>
    </citation>
    <scope>NUCLEOTIDE SEQUENCE</scope>
    <source>
        <strain evidence="1">USAMLcec3-2134</strain>
    </source>
</reference>
<dbReference type="InterPro" id="IPR043519">
    <property type="entry name" value="NT_sf"/>
</dbReference>
<name>A0A9D2MRS3_9FIRM</name>
<dbReference type="EMBL" id="DWXE01000022">
    <property type="protein sequence ID" value="HJB91047.1"/>
    <property type="molecule type" value="Genomic_DNA"/>
</dbReference>
<accession>A0A9D2MRS3</accession>
<sequence length="221" mass="25453">MFRIDGYIDGLIDRLKVSFGERLIYVGLQGSYLRNEETADSDIDIMAVIDDLSVADLKTYQDALVLAGNFDKSCGFICGKADLEHWNPLEICHLLNTTKDYYGELKELVPVYTDEDEKNYIKLSLNNLYHEICHRFIHADRETNISKLPMTCKTVFFIMQHLYFIRSGKFVSTKRELLECVQGEDKEVLELSVSLQNGADYDFEKAFSTVFVWCQNALRGI</sequence>
<evidence type="ECO:0000313" key="2">
    <source>
        <dbReference type="Proteomes" id="UP000886883"/>
    </source>
</evidence>